<dbReference type="Proteomes" id="UP000308197">
    <property type="component" value="Unassembled WGS sequence"/>
</dbReference>
<dbReference type="EMBL" id="ML211272">
    <property type="protein sequence ID" value="TFK85121.1"/>
    <property type="molecule type" value="Genomic_DNA"/>
</dbReference>
<dbReference type="AlphaFoldDB" id="A0A5C3P6L0"/>
<organism evidence="1 2">
    <name type="scientific">Polyporus arcularius HHB13444</name>
    <dbReference type="NCBI Taxonomy" id="1314778"/>
    <lineage>
        <taxon>Eukaryota</taxon>
        <taxon>Fungi</taxon>
        <taxon>Dikarya</taxon>
        <taxon>Basidiomycota</taxon>
        <taxon>Agaricomycotina</taxon>
        <taxon>Agaricomycetes</taxon>
        <taxon>Polyporales</taxon>
        <taxon>Polyporaceae</taxon>
        <taxon>Polyporus</taxon>
    </lineage>
</organism>
<proteinExistence type="predicted"/>
<dbReference type="InParanoid" id="A0A5C3P6L0"/>
<accession>A0A5C3P6L0</accession>
<evidence type="ECO:0000313" key="2">
    <source>
        <dbReference type="Proteomes" id="UP000308197"/>
    </source>
</evidence>
<keyword evidence="2" id="KW-1185">Reference proteome</keyword>
<gene>
    <name evidence="1" type="ORF">K466DRAFT_201661</name>
</gene>
<sequence>MMPYWTLCAQADAGASLVADQDAVRWDDWWQSLAHDAVHERRVGDEKVLPQWIGYVLIFDVHPAAGRRVGPVPEAQAVGGEDGGSWAAFVDQMTVPPSNVRSPRTTQAYDVYRSPSFYLPHGTAPRQLFATQDGFTLIYDSKGHGSVELQTFVVWRGPVVSRIYGRRFRSLLEYWMRGSERES</sequence>
<name>A0A5C3P6L0_9APHY</name>
<protein>
    <submittedName>
        <fullName evidence="1">Uncharacterized protein</fullName>
    </submittedName>
</protein>
<evidence type="ECO:0000313" key="1">
    <source>
        <dbReference type="EMBL" id="TFK85121.1"/>
    </source>
</evidence>
<reference evidence="1 2" key="1">
    <citation type="journal article" date="2019" name="Nat. Ecol. Evol.">
        <title>Megaphylogeny resolves global patterns of mushroom evolution.</title>
        <authorList>
            <person name="Varga T."/>
            <person name="Krizsan K."/>
            <person name="Foldi C."/>
            <person name="Dima B."/>
            <person name="Sanchez-Garcia M."/>
            <person name="Sanchez-Ramirez S."/>
            <person name="Szollosi G.J."/>
            <person name="Szarkandi J.G."/>
            <person name="Papp V."/>
            <person name="Albert L."/>
            <person name="Andreopoulos W."/>
            <person name="Angelini C."/>
            <person name="Antonin V."/>
            <person name="Barry K.W."/>
            <person name="Bougher N.L."/>
            <person name="Buchanan P."/>
            <person name="Buyck B."/>
            <person name="Bense V."/>
            <person name="Catcheside P."/>
            <person name="Chovatia M."/>
            <person name="Cooper J."/>
            <person name="Damon W."/>
            <person name="Desjardin D."/>
            <person name="Finy P."/>
            <person name="Geml J."/>
            <person name="Haridas S."/>
            <person name="Hughes K."/>
            <person name="Justo A."/>
            <person name="Karasinski D."/>
            <person name="Kautmanova I."/>
            <person name="Kiss B."/>
            <person name="Kocsube S."/>
            <person name="Kotiranta H."/>
            <person name="LaButti K.M."/>
            <person name="Lechner B.E."/>
            <person name="Liimatainen K."/>
            <person name="Lipzen A."/>
            <person name="Lukacs Z."/>
            <person name="Mihaltcheva S."/>
            <person name="Morgado L.N."/>
            <person name="Niskanen T."/>
            <person name="Noordeloos M.E."/>
            <person name="Ohm R.A."/>
            <person name="Ortiz-Santana B."/>
            <person name="Ovrebo C."/>
            <person name="Racz N."/>
            <person name="Riley R."/>
            <person name="Savchenko A."/>
            <person name="Shiryaev A."/>
            <person name="Soop K."/>
            <person name="Spirin V."/>
            <person name="Szebenyi C."/>
            <person name="Tomsovsky M."/>
            <person name="Tulloss R.E."/>
            <person name="Uehling J."/>
            <person name="Grigoriev I.V."/>
            <person name="Vagvolgyi C."/>
            <person name="Papp T."/>
            <person name="Martin F.M."/>
            <person name="Miettinen O."/>
            <person name="Hibbett D.S."/>
            <person name="Nagy L.G."/>
        </authorList>
    </citation>
    <scope>NUCLEOTIDE SEQUENCE [LARGE SCALE GENOMIC DNA]</scope>
    <source>
        <strain evidence="1 2">HHB13444</strain>
    </source>
</reference>